<feature type="compositionally biased region" description="Acidic residues" evidence="1">
    <location>
        <begin position="161"/>
        <end position="175"/>
    </location>
</feature>
<name>F0W6X5_9STRA</name>
<reference evidence="3" key="2">
    <citation type="submission" date="2011-02" db="EMBL/GenBank/DDBJ databases">
        <authorList>
            <person name="MacLean D."/>
        </authorList>
    </citation>
    <scope>NUCLEOTIDE SEQUENCE</scope>
</reference>
<dbReference type="HOGENOM" id="CLU_1392406_0_0_1"/>
<sequence length="196" mass="21754">MTKQQVMSPSPPEDPPAALLDALDNAKSVSAEISEPSEHGTSECGTDRLDRMERLIGDLMRDMVRERVEHKKGDGSTTTLVGVYVDDLLVTGTSVRELDQFFKDMCALDVKDLEEVRKFLGIGVTCDEVDGYHLEQAQGLREFLTGLRMEQANSARTPIGEEQEGEDEGDLSPSDDDGKVERPTVKMFKYWIGSLL</sequence>
<dbReference type="AlphaFoldDB" id="F0W6X5"/>
<feature type="domain" description="Reverse transcriptase Ty1/copia-type" evidence="2">
    <location>
        <begin position="71"/>
        <end position="159"/>
    </location>
</feature>
<gene>
    <name evidence="3" type="primary">AlNc14C27G2611</name>
    <name evidence="3" type="ORF">ALNC14_030130</name>
</gene>
<evidence type="ECO:0000313" key="3">
    <source>
        <dbReference type="EMBL" id="CCA16870.1"/>
    </source>
</evidence>
<evidence type="ECO:0000259" key="2">
    <source>
        <dbReference type="Pfam" id="PF07727"/>
    </source>
</evidence>
<accession>F0W6X5</accession>
<feature type="region of interest" description="Disordered" evidence="1">
    <location>
        <begin position="155"/>
        <end position="180"/>
    </location>
</feature>
<proteinExistence type="predicted"/>
<dbReference type="InterPro" id="IPR013103">
    <property type="entry name" value="RVT_2"/>
</dbReference>
<evidence type="ECO:0000256" key="1">
    <source>
        <dbReference type="SAM" id="MobiDB-lite"/>
    </source>
</evidence>
<protein>
    <submittedName>
        <fullName evidence="3">AlNc14C27G2611 protein</fullName>
    </submittedName>
</protein>
<dbReference type="Pfam" id="PF07727">
    <property type="entry name" value="RVT_2"/>
    <property type="match status" value="1"/>
</dbReference>
<reference evidence="3" key="1">
    <citation type="journal article" date="2011" name="PLoS Biol.">
        <title>Gene gain and loss during evolution of obligate parasitism in the white rust pathogen of Arabidopsis thaliana.</title>
        <authorList>
            <person name="Kemen E."/>
            <person name="Gardiner A."/>
            <person name="Schultz-Larsen T."/>
            <person name="Kemen A.C."/>
            <person name="Balmuth A.L."/>
            <person name="Robert-Seilaniantz A."/>
            <person name="Bailey K."/>
            <person name="Holub E."/>
            <person name="Studholme D.J."/>
            <person name="Maclean D."/>
            <person name="Jones J.D."/>
        </authorList>
    </citation>
    <scope>NUCLEOTIDE SEQUENCE</scope>
</reference>
<organism evidence="3">
    <name type="scientific">Albugo laibachii Nc14</name>
    <dbReference type="NCBI Taxonomy" id="890382"/>
    <lineage>
        <taxon>Eukaryota</taxon>
        <taxon>Sar</taxon>
        <taxon>Stramenopiles</taxon>
        <taxon>Oomycota</taxon>
        <taxon>Peronosporomycetes</taxon>
        <taxon>Albuginales</taxon>
        <taxon>Albuginaceae</taxon>
        <taxon>Albugo</taxon>
    </lineage>
</organism>
<dbReference type="EMBL" id="FR824072">
    <property type="protein sequence ID" value="CCA16870.1"/>
    <property type="molecule type" value="Genomic_DNA"/>
</dbReference>